<dbReference type="Proteomes" id="UP000799753">
    <property type="component" value="Unassembled WGS sequence"/>
</dbReference>
<protein>
    <recommendedName>
        <fullName evidence="2">BTB domain-containing protein</fullName>
    </recommendedName>
</protein>
<feature type="region of interest" description="Disordered" evidence="1">
    <location>
        <begin position="255"/>
        <end position="315"/>
    </location>
</feature>
<evidence type="ECO:0000256" key="1">
    <source>
        <dbReference type="SAM" id="MobiDB-lite"/>
    </source>
</evidence>
<gene>
    <name evidence="3" type="ORF">P280DRAFT_22955</name>
</gene>
<dbReference type="Gene3D" id="3.30.710.10">
    <property type="entry name" value="Potassium Channel Kv1.1, Chain A"/>
    <property type="match status" value="1"/>
</dbReference>
<dbReference type="CDD" id="cd18186">
    <property type="entry name" value="BTB_POZ_ZBTB_KLHL-like"/>
    <property type="match status" value="1"/>
</dbReference>
<name>A0A6A6RXM9_9PLEO</name>
<evidence type="ECO:0000313" key="4">
    <source>
        <dbReference type="Proteomes" id="UP000799753"/>
    </source>
</evidence>
<dbReference type="OrthoDB" id="3594103at2759"/>
<dbReference type="PANTHER" id="PTHR37538">
    <property type="entry name" value="BTB DOMAIN-CONTAINING PROTEIN"/>
    <property type="match status" value="1"/>
</dbReference>
<evidence type="ECO:0000313" key="3">
    <source>
        <dbReference type="EMBL" id="KAF2639935.1"/>
    </source>
</evidence>
<evidence type="ECO:0000259" key="2">
    <source>
        <dbReference type="PROSITE" id="PS50097"/>
    </source>
</evidence>
<feature type="compositionally biased region" description="Polar residues" evidence="1">
    <location>
        <begin position="255"/>
        <end position="266"/>
    </location>
</feature>
<feature type="region of interest" description="Disordered" evidence="1">
    <location>
        <begin position="383"/>
        <end position="408"/>
    </location>
</feature>
<dbReference type="EMBL" id="MU006785">
    <property type="protein sequence ID" value="KAF2639935.1"/>
    <property type="molecule type" value="Genomic_DNA"/>
</dbReference>
<dbReference type="InterPro" id="IPR011333">
    <property type="entry name" value="SKP1/BTB/POZ_sf"/>
</dbReference>
<sequence>MSANHKSPPSNDMHDEKDLYLHEKLNISDPGATKVETNSQTSPYADTEIICLEVGTRRFYIHRSILSQSSILDANPTVKPWAENSHNTITLPDLDETCVHVLVHYLYTGTYQPFPSSTTLSQFRLAISVYAIAIRTSLPSLSSLAKTQVQTLGLSLPIFDILREARDHAFPLLSAGEEEWLPSYIDQAIKKAATLDPELFTRPAFTDQIEGNRRFRQVVMQAIVNTYTTGTQPPQSYNSNNNNNSNTATETIPVNVNIQDPSNPKSLESAPNPKIQIPNTVQKLPESTILPNSSHPPTLDKPVPSPKTNNTLDPFTTQELGFEKSNTKEDIDRNVNTATGGHTRADSVVQSEPFLVSPRKEMASAGVEGADTAAVVGVVADGGNGETAVSKKSKSKKKNKKGKAQGSE</sequence>
<dbReference type="SUPFAM" id="SSF54695">
    <property type="entry name" value="POZ domain"/>
    <property type="match status" value="1"/>
</dbReference>
<keyword evidence="4" id="KW-1185">Reference proteome</keyword>
<dbReference type="AlphaFoldDB" id="A0A6A6RXM9"/>
<accession>A0A6A6RXM9</accession>
<feature type="region of interest" description="Disordered" evidence="1">
    <location>
        <begin position="230"/>
        <end position="249"/>
    </location>
</feature>
<feature type="compositionally biased region" description="Polar residues" evidence="1">
    <location>
        <begin position="306"/>
        <end position="315"/>
    </location>
</feature>
<proteinExistence type="predicted"/>
<feature type="compositionally biased region" description="Basic residues" evidence="1">
    <location>
        <begin position="391"/>
        <end position="408"/>
    </location>
</feature>
<organism evidence="3 4">
    <name type="scientific">Massarina eburnea CBS 473.64</name>
    <dbReference type="NCBI Taxonomy" id="1395130"/>
    <lineage>
        <taxon>Eukaryota</taxon>
        <taxon>Fungi</taxon>
        <taxon>Dikarya</taxon>
        <taxon>Ascomycota</taxon>
        <taxon>Pezizomycotina</taxon>
        <taxon>Dothideomycetes</taxon>
        <taxon>Pleosporomycetidae</taxon>
        <taxon>Pleosporales</taxon>
        <taxon>Massarineae</taxon>
        <taxon>Massarinaceae</taxon>
        <taxon>Massarina</taxon>
    </lineage>
</organism>
<dbReference type="InterPro" id="IPR000210">
    <property type="entry name" value="BTB/POZ_dom"/>
</dbReference>
<dbReference type="PROSITE" id="PS50097">
    <property type="entry name" value="BTB"/>
    <property type="match status" value="1"/>
</dbReference>
<reference evidence="3" key="1">
    <citation type="journal article" date="2020" name="Stud. Mycol.">
        <title>101 Dothideomycetes genomes: a test case for predicting lifestyles and emergence of pathogens.</title>
        <authorList>
            <person name="Haridas S."/>
            <person name="Albert R."/>
            <person name="Binder M."/>
            <person name="Bloem J."/>
            <person name="Labutti K."/>
            <person name="Salamov A."/>
            <person name="Andreopoulos B."/>
            <person name="Baker S."/>
            <person name="Barry K."/>
            <person name="Bills G."/>
            <person name="Bluhm B."/>
            <person name="Cannon C."/>
            <person name="Castanera R."/>
            <person name="Culley D."/>
            <person name="Daum C."/>
            <person name="Ezra D."/>
            <person name="Gonzalez J."/>
            <person name="Henrissat B."/>
            <person name="Kuo A."/>
            <person name="Liang C."/>
            <person name="Lipzen A."/>
            <person name="Lutzoni F."/>
            <person name="Magnuson J."/>
            <person name="Mondo S."/>
            <person name="Nolan M."/>
            <person name="Ohm R."/>
            <person name="Pangilinan J."/>
            <person name="Park H.-J."/>
            <person name="Ramirez L."/>
            <person name="Alfaro M."/>
            <person name="Sun H."/>
            <person name="Tritt A."/>
            <person name="Yoshinaga Y."/>
            <person name="Zwiers L.-H."/>
            <person name="Turgeon B."/>
            <person name="Goodwin S."/>
            <person name="Spatafora J."/>
            <person name="Crous P."/>
            <person name="Grigoriev I."/>
        </authorList>
    </citation>
    <scope>NUCLEOTIDE SEQUENCE</scope>
    <source>
        <strain evidence="3">CBS 473.64</strain>
    </source>
</reference>
<dbReference type="PANTHER" id="PTHR37538:SF4">
    <property type="entry name" value="PITSLRE SERINE_THREONINE-PROTEIN KINASE CDC2L1"/>
    <property type="match status" value="1"/>
</dbReference>
<feature type="domain" description="BTB" evidence="2">
    <location>
        <begin position="45"/>
        <end position="115"/>
    </location>
</feature>
<dbReference type="Pfam" id="PF00651">
    <property type="entry name" value="BTB"/>
    <property type="match status" value="1"/>
</dbReference>